<dbReference type="EMBL" id="SHKW01000001">
    <property type="protein sequence ID" value="RZU40021.1"/>
    <property type="molecule type" value="Genomic_DNA"/>
</dbReference>
<feature type="transmembrane region" description="Helical" evidence="2">
    <location>
        <begin position="141"/>
        <end position="159"/>
    </location>
</feature>
<evidence type="ECO:0000313" key="4">
    <source>
        <dbReference type="Proteomes" id="UP000292958"/>
    </source>
</evidence>
<feature type="compositionally biased region" description="Low complexity" evidence="1">
    <location>
        <begin position="745"/>
        <end position="778"/>
    </location>
</feature>
<feature type="region of interest" description="Disordered" evidence="1">
    <location>
        <begin position="529"/>
        <end position="550"/>
    </location>
</feature>
<feature type="compositionally biased region" description="Polar residues" evidence="1">
    <location>
        <begin position="1017"/>
        <end position="1029"/>
    </location>
</feature>
<keyword evidence="2" id="KW-0812">Transmembrane</keyword>
<keyword evidence="2" id="KW-0472">Membrane</keyword>
<reference evidence="3 4" key="1">
    <citation type="submission" date="2019-02" db="EMBL/GenBank/DDBJ databases">
        <title>Genomic Encyclopedia of Archaeal and Bacterial Type Strains, Phase II (KMG-II): from individual species to whole genera.</title>
        <authorList>
            <person name="Goeker M."/>
        </authorList>
    </citation>
    <scope>NUCLEOTIDE SEQUENCE [LARGE SCALE GENOMIC DNA]</scope>
    <source>
        <strain evidence="3 4">DSM 18101</strain>
    </source>
</reference>
<organism evidence="3 4">
    <name type="scientific">Edaphobacter modestus</name>
    <dbReference type="NCBI Taxonomy" id="388466"/>
    <lineage>
        <taxon>Bacteria</taxon>
        <taxon>Pseudomonadati</taxon>
        <taxon>Acidobacteriota</taxon>
        <taxon>Terriglobia</taxon>
        <taxon>Terriglobales</taxon>
        <taxon>Acidobacteriaceae</taxon>
        <taxon>Edaphobacter</taxon>
    </lineage>
</organism>
<feature type="compositionally biased region" description="Polar residues" evidence="1">
    <location>
        <begin position="1037"/>
        <end position="1078"/>
    </location>
</feature>
<feature type="region of interest" description="Disordered" evidence="1">
    <location>
        <begin position="493"/>
        <end position="514"/>
    </location>
</feature>
<sequence>MSKQSELNSYIMQLLGRLRLRAWLLGGAVLTSTALLTTITLVLILKHYAFPTTAIVGARLALLLALITAVGFGIIAPLLRLTPAFAVTKAEAMHPALDQRLKTFHERHQEGSNPFLELLAADTLARTQDAAPSSLASGHRLLALTGIGVGCLGTLLWMICLVPGSMGYGAALLWTGVRQNTTPPYSISVSPGDVTVRRNSDQLITARVVGLHPEKVQMFAHYQSTNIWEPVTMQTQPDQGGATNYQFVLAGLPESVEYYVKAGPLVSQHYKVRVVDLPSVKAIQVTYRYPQWTGLKSTIQKQAGDLRAIEGTDASIEVEMDKPLRDGKLALDNNKAIVLSGGEANKYKGTIHMDKDGAYHIAAIEQGESLRLSEDYFIATDKAEPPQINIVRPGGDYRASPIEEVKVGIEAAGQFGLNDVRLHYSVNGGPNQELNILKARGAKSTEGSHTFRLEEFNLVPGDLVSLYATAKDGHSEARTNISFIQVDPFEREFSQSQQGGGGGGGGGNGQNNQADLSKREKELIAATWRQQNEKASRPKDAEGTGQFLSDAQQKLRDQVLAISTRMQSRDLSEANEELSGFEKDMQVAAEAMAPSAEKLKGMHWQDALPFEQKALQALLRAEATFRKIQVAFGQQGGGGGGAGSAGRDLASLFDLELDTEKNQYETAQNTSPAEQQQKDIEDVLAKLDALAKRQEELSRQQQNPQQGFQQRWQQEMLRREAEQLQRQMEQLARNNGQGQQNKEAQSGQSTEGGSSSQNGSQQSRNSSSGNSSSQASGNLRDQRIEQALSRLRQAGDAMKRGSGAQENSESAQQASERLEEAKNLLGGVRQQLSSAKLGSLSQEADRLAQEERAQIDRINKFASRTGETNPVDRDSMMARSRERNQLAGERQQLSDDLSRLQTNIRDSARTMAPNQPGVAQKLREALTEMDQSDLDNHVQRTADWLRRGINPNSNGTESNIAQGLQKLSQQLRDAQKQMGQGNPGRESDPSSLDQTAALNQIRRLRGQLEAMAAKNGTPGSNPQRNQQGPTAERRNLQPGTQGRNPGSGSSNLGSQNDQRQQAGLGQQGNDRPGSTGSANGEIRTGGGNDGVAWGNINTGGNSYAPGTRRPVPLDASGNPRDNEYTYEQQMRQLNQLGRMVRNDPNVSKEIRDLTRQMQTLDPRRFPGNPEIVEHMQQEMLDSIDRIELQLSRAGSATEARAGKPDAVPSGYEESVADYYRRLSKTH</sequence>
<accession>A0A4Q7YSP0</accession>
<evidence type="ECO:0000256" key="2">
    <source>
        <dbReference type="SAM" id="Phobius"/>
    </source>
</evidence>
<feature type="region of interest" description="Disordered" evidence="1">
    <location>
        <begin position="1012"/>
        <end position="1111"/>
    </location>
</feature>
<feature type="region of interest" description="Disordered" evidence="1">
    <location>
        <begin position="793"/>
        <end position="817"/>
    </location>
</feature>
<feature type="compositionally biased region" description="Basic and acidic residues" evidence="1">
    <location>
        <begin position="531"/>
        <end position="542"/>
    </location>
</feature>
<name>A0A4Q7YSP0_9BACT</name>
<dbReference type="RefSeq" id="WP_130418149.1">
    <property type="nucleotide sequence ID" value="NZ_SHKW01000001.1"/>
</dbReference>
<feature type="region of interest" description="Disordered" evidence="1">
    <location>
        <begin position="968"/>
        <end position="992"/>
    </location>
</feature>
<feature type="compositionally biased region" description="Polar residues" evidence="1">
    <location>
        <begin position="968"/>
        <end position="980"/>
    </location>
</feature>
<evidence type="ECO:0000313" key="3">
    <source>
        <dbReference type="EMBL" id="RZU40021.1"/>
    </source>
</evidence>
<protein>
    <recommendedName>
        <fullName evidence="5">DUF4175 family protein</fullName>
    </recommendedName>
</protein>
<feature type="region of interest" description="Disordered" evidence="1">
    <location>
        <begin position="863"/>
        <end position="895"/>
    </location>
</feature>
<comment type="caution">
    <text evidence="3">The sequence shown here is derived from an EMBL/GenBank/DDBJ whole genome shotgun (WGS) entry which is preliminary data.</text>
</comment>
<dbReference type="AlphaFoldDB" id="A0A4Q7YSP0"/>
<feature type="compositionally biased region" description="Basic and acidic residues" evidence="1">
    <location>
        <begin position="870"/>
        <end position="884"/>
    </location>
</feature>
<feature type="compositionally biased region" description="Gly residues" evidence="1">
    <location>
        <begin position="498"/>
        <end position="509"/>
    </location>
</feature>
<dbReference type="Proteomes" id="UP000292958">
    <property type="component" value="Unassembled WGS sequence"/>
</dbReference>
<feature type="compositionally biased region" description="Polar residues" evidence="1">
    <location>
        <begin position="731"/>
        <end position="744"/>
    </location>
</feature>
<gene>
    <name evidence="3" type="ORF">BDD14_1436</name>
</gene>
<keyword evidence="4" id="KW-1185">Reference proteome</keyword>
<proteinExistence type="predicted"/>
<feature type="transmembrane region" description="Helical" evidence="2">
    <location>
        <begin position="20"/>
        <end position="45"/>
    </location>
</feature>
<evidence type="ECO:0000256" key="1">
    <source>
        <dbReference type="SAM" id="MobiDB-lite"/>
    </source>
</evidence>
<keyword evidence="2" id="KW-1133">Transmembrane helix</keyword>
<feature type="region of interest" description="Disordered" evidence="1">
    <location>
        <begin position="731"/>
        <end position="779"/>
    </location>
</feature>
<feature type="compositionally biased region" description="Polar residues" evidence="1">
    <location>
        <begin position="804"/>
        <end position="815"/>
    </location>
</feature>
<dbReference type="OrthoDB" id="7052209at2"/>
<feature type="transmembrane region" description="Helical" evidence="2">
    <location>
        <begin position="57"/>
        <end position="79"/>
    </location>
</feature>
<evidence type="ECO:0008006" key="5">
    <source>
        <dbReference type="Google" id="ProtNLM"/>
    </source>
</evidence>